<reference evidence="3" key="1">
    <citation type="submission" date="2024-07" db="EMBL/GenBank/DDBJ databases">
        <title>Two chromosome-level genome assemblies of Korean endemic species Abeliophyllum distichum and Forsythia ovata (Oleaceae).</title>
        <authorList>
            <person name="Jang H."/>
        </authorList>
    </citation>
    <scope>NUCLEOTIDE SEQUENCE [LARGE SCALE GENOMIC DNA]</scope>
</reference>
<name>A0ABD1UVN9_9LAMI</name>
<organism evidence="2 3">
    <name type="scientific">Forsythia ovata</name>
    <dbReference type="NCBI Taxonomy" id="205694"/>
    <lineage>
        <taxon>Eukaryota</taxon>
        <taxon>Viridiplantae</taxon>
        <taxon>Streptophyta</taxon>
        <taxon>Embryophyta</taxon>
        <taxon>Tracheophyta</taxon>
        <taxon>Spermatophyta</taxon>
        <taxon>Magnoliopsida</taxon>
        <taxon>eudicotyledons</taxon>
        <taxon>Gunneridae</taxon>
        <taxon>Pentapetalae</taxon>
        <taxon>asterids</taxon>
        <taxon>lamiids</taxon>
        <taxon>Lamiales</taxon>
        <taxon>Oleaceae</taxon>
        <taxon>Forsythieae</taxon>
        <taxon>Forsythia</taxon>
    </lineage>
</organism>
<proteinExistence type="predicted"/>
<evidence type="ECO:0000256" key="1">
    <source>
        <dbReference type="SAM" id="MobiDB-lite"/>
    </source>
</evidence>
<protein>
    <submittedName>
        <fullName evidence="2">Uncharacterized protein</fullName>
    </submittedName>
</protein>
<dbReference type="AlphaFoldDB" id="A0ABD1UVN9"/>
<dbReference type="EMBL" id="JBFOLJ010000006">
    <property type="protein sequence ID" value="KAL2528743.1"/>
    <property type="molecule type" value="Genomic_DNA"/>
</dbReference>
<evidence type="ECO:0000313" key="2">
    <source>
        <dbReference type="EMBL" id="KAL2528743.1"/>
    </source>
</evidence>
<evidence type="ECO:0000313" key="3">
    <source>
        <dbReference type="Proteomes" id="UP001604277"/>
    </source>
</evidence>
<feature type="region of interest" description="Disordered" evidence="1">
    <location>
        <begin position="1"/>
        <end position="84"/>
    </location>
</feature>
<comment type="caution">
    <text evidence="2">The sequence shown here is derived from an EMBL/GenBank/DDBJ whole genome shotgun (WGS) entry which is preliminary data.</text>
</comment>
<sequence>MSDEDRNTQMRQTGEQPEGGDERAPEDTQLLRRGLMPPMPRVYPLYHPQGYEYQREGEEEDPYSYASLDRPGAPFRGNGGMDPPQYHIMGTMWRKTIEPKSPS</sequence>
<dbReference type="Proteomes" id="UP001604277">
    <property type="component" value="Unassembled WGS sequence"/>
</dbReference>
<keyword evidence="3" id="KW-1185">Reference proteome</keyword>
<feature type="compositionally biased region" description="Basic and acidic residues" evidence="1">
    <location>
        <begin position="20"/>
        <end position="30"/>
    </location>
</feature>
<gene>
    <name evidence="2" type="ORF">Fot_21344</name>
</gene>
<accession>A0ABD1UVN9</accession>